<evidence type="ECO:0008006" key="4">
    <source>
        <dbReference type="Google" id="ProtNLM"/>
    </source>
</evidence>
<gene>
    <name evidence="2" type="ORF">I4J41_02045</name>
</gene>
<dbReference type="RefSeq" id="WP_085666488.1">
    <property type="nucleotide sequence ID" value="NZ_CBCSFR010000035.1"/>
</dbReference>
<evidence type="ECO:0000313" key="3">
    <source>
        <dbReference type="Proteomes" id="UP000615580"/>
    </source>
</evidence>
<name>A0ABS0LB35_9CORY</name>
<proteinExistence type="predicted"/>
<reference evidence="2 3" key="1">
    <citation type="journal article" date="2020" name="J. Clin. Microbiol.">
        <title>Assessing the Genetic Diversity of Austrian Corynebacterium diphtheriae Clinical Isolates, 2011-2019.</title>
        <authorList>
            <person name="Schaeffer J."/>
            <person name="Huhulescu S."/>
            <person name="Stoeger A."/>
            <person name="Allerberger F."/>
            <person name="Ruppitsch W."/>
        </authorList>
    </citation>
    <scope>NUCLEOTIDE SEQUENCE [LARGE SCALE GENOMIC DNA]</scope>
    <source>
        <strain evidence="2 3">04-17</strain>
    </source>
</reference>
<accession>A0ABS0LB35</accession>
<sequence length="193" mass="20565">MKIQSKRRIYISALCCALTSSAIAPVAFAQAEPAPVTVDQTIQSHETFQECANSPGNEVPEALPIGLEYGPGITESLTDELKVNLEANGKSVPSEASAIRHLDDGQSIYLNSDGKSVGELTPKNSTRAKRGLIPQKAKEIIGACLGFSWESGPLAEVIFREVTSVKTAVKFVIRRIGLGAAIGCVGGIIWHYI</sequence>
<keyword evidence="1" id="KW-0732">Signal</keyword>
<organism evidence="2 3">
    <name type="scientific">Corynebacterium belfantii</name>
    <dbReference type="NCBI Taxonomy" id="2014537"/>
    <lineage>
        <taxon>Bacteria</taxon>
        <taxon>Bacillati</taxon>
        <taxon>Actinomycetota</taxon>
        <taxon>Actinomycetes</taxon>
        <taxon>Mycobacteriales</taxon>
        <taxon>Corynebacteriaceae</taxon>
        <taxon>Corynebacterium</taxon>
    </lineage>
</organism>
<feature type="chain" id="PRO_5046505462" description="Secreted protein" evidence="1">
    <location>
        <begin position="30"/>
        <end position="193"/>
    </location>
</feature>
<comment type="caution">
    <text evidence="2">The sequence shown here is derived from an EMBL/GenBank/DDBJ whole genome shotgun (WGS) entry which is preliminary data.</text>
</comment>
<protein>
    <recommendedName>
        <fullName evidence="4">Secreted protein</fullName>
    </recommendedName>
</protein>
<feature type="signal peptide" evidence="1">
    <location>
        <begin position="1"/>
        <end position="29"/>
    </location>
</feature>
<evidence type="ECO:0000313" key="2">
    <source>
        <dbReference type="EMBL" id="MBG9353429.1"/>
    </source>
</evidence>
<evidence type="ECO:0000256" key="1">
    <source>
        <dbReference type="SAM" id="SignalP"/>
    </source>
</evidence>
<keyword evidence="3" id="KW-1185">Reference proteome</keyword>
<dbReference type="Proteomes" id="UP000615580">
    <property type="component" value="Unassembled WGS sequence"/>
</dbReference>
<dbReference type="EMBL" id="JADQUG010000004">
    <property type="protein sequence ID" value="MBG9353429.1"/>
    <property type="molecule type" value="Genomic_DNA"/>
</dbReference>